<evidence type="ECO:0008006" key="3">
    <source>
        <dbReference type="Google" id="ProtNLM"/>
    </source>
</evidence>
<organism evidence="1 2">
    <name type="scientific">Algoriphagus aquatilis</name>
    <dbReference type="NCBI Taxonomy" id="490186"/>
    <lineage>
        <taxon>Bacteria</taxon>
        <taxon>Pseudomonadati</taxon>
        <taxon>Bacteroidota</taxon>
        <taxon>Cytophagia</taxon>
        <taxon>Cytophagales</taxon>
        <taxon>Cyclobacteriaceae</taxon>
        <taxon>Algoriphagus</taxon>
    </lineage>
</organism>
<dbReference type="EMBL" id="JBHSKS010000005">
    <property type="protein sequence ID" value="MFC5191924.1"/>
    <property type="molecule type" value="Genomic_DNA"/>
</dbReference>
<keyword evidence="2" id="KW-1185">Reference proteome</keyword>
<protein>
    <recommendedName>
        <fullName evidence="3">Antitoxin VbhA domain-containing protein</fullName>
    </recommendedName>
</protein>
<evidence type="ECO:0000313" key="2">
    <source>
        <dbReference type="Proteomes" id="UP001596163"/>
    </source>
</evidence>
<comment type="caution">
    <text evidence="1">The sequence shown here is derived from an EMBL/GenBank/DDBJ whole genome shotgun (WGS) entry which is preliminary data.</text>
</comment>
<dbReference type="Proteomes" id="UP001596163">
    <property type="component" value="Unassembled WGS sequence"/>
</dbReference>
<gene>
    <name evidence="1" type="ORF">ACFPIK_09105</name>
</gene>
<evidence type="ECO:0000313" key="1">
    <source>
        <dbReference type="EMBL" id="MFC5191924.1"/>
    </source>
</evidence>
<name>A0ABW0BY11_9BACT</name>
<proteinExistence type="predicted"/>
<dbReference type="RefSeq" id="WP_377914425.1">
    <property type="nucleotide sequence ID" value="NZ_JBHSKS010000005.1"/>
</dbReference>
<sequence length="71" mass="8373">MTIEKRKLNMIQRLMKIEKSSSLEKIEESIIQAEMDARTEESLEAIKRGEVMTLDEFRKSNQEWLAKLSTK</sequence>
<accession>A0ABW0BY11</accession>
<reference evidence="2" key="1">
    <citation type="journal article" date="2019" name="Int. J. Syst. Evol. Microbiol.">
        <title>The Global Catalogue of Microorganisms (GCM) 10K type strain sequencing project: providing services to taxonomists for standard genome sequencing and annotation.</title>
        <authorList>
            <consortium name="The Broad Institute Genomics Platform"/>
            <consortium name="The Broad Institute Genome Sequencing Center for Infectious Disease"/>
            <person name="Wu L."/>
            <person name="Ma J."/>
        </authorList>
    </citation>
    <scope>NUCLEOTIDE SEQUENCE [LARGE SCALE GENOMIC DNA]</scope>
    <source>
        <strain evidence="2">CGMCC 1.7030</strain>
    </source>
</reference>